<proteinExistence type="predicted"/>
<protein>
    <submittedName>
        <fullName evidence="2">Uncharacterized protein</fullName>
    </submittedName>
</protein>
<keyword evidence="1" id="KW-0812">Transmembrane</keyword>
<keyword evidence="1" id="KW-0472">Membrane</keyword>
<evidence type="ECO:0000313" key="2">
    <source>
        <dbReference type="EMBL" id="MET3580899.1"/>
    </source>
</evidence>
<sequence length="45" mass="5036">MCAINTGEMMPQSNVASFINNFIGFPRMAFILGTLLIFIRILILC</sequence>
<accession>A0ABV2GRW4</accession>
<organism evidence="2 3">
    <name type="scientific">Mesorhizobium robiniae</name>
    <dbReference type="NCBI Taxonomy" id="559315"/>
    <lineage>
        <taxon>Bacteria</taxon>
        <taxon>Pseudomonadati</taxon>
        <taxon>Pseudomonadota</taxon>
        <taxon>Alphaproteobacteria</taxon>
        <taxon>Hyphomicrobiales</taxon>
        <taxon>Phyllobacteriaceae</taxon>
        <taxon>Mesorhizobium</taxon>
    </lineage>
</organism>
<keyword evidence="3" id="KW-1185">Reference proteome</keyword>
<comment type="caution">
    <text evidence="2">The sequence shown here is derived from an EMBL/GenBank/DDBJ whole genome shotgun (WGS) entry which is preliminary data.</text>
</comment>
<keyword evidence="1" id="KW-1133">Transmembrane helix</keyword>
<evidence type="ECO:0000256" key="1">
    <source>
        <dbReference type="SAM" id="Phobius"/>
    </source>
</evidence>
<evidence type="ECO:0000313" key="3">
    <source>
        <dbReference type="Proteomes" id="UP001549204"/>
    </source>
</evidence>
<gene>
    <name evidence="2" type="ORF">ABID19_003938</name>
</gene>
<dbReference type="EMBL" id="JBEPMC010000006">
    <property type="protein sequence ID" value="MET3580899.1"/>
    <property type="molecule type" value="Genomic_DNA"/>
</dbReference>
<reference evidence="2 3" key="1">
    <citation type="submission" date="2024-06" db="EMBL/GenBank/DDBJ databases">
        <title>Genomic Encyclopedia of Type Strains, Phase IV (KMG-IV): sequencing the most valuable type-strain genomes for metagenomic binning, comparative biology and taxonomic classification.</title>
        <authorList>
            <person name="Goeker M."/>
        </authorList>
    </citation>
    <scope>NUCLEOTIDE SEQUENCE [LARGE SCALE GENOMIC DNA]</scope>
    <source>
        <strain evidence="2 3">DSM 100022</strain>
    </source>
</reference>
<name>A0ABV2GRW4_9HYPH</name>
<dbReference type="Proteomes" id="UP001549204">
    <property type="component" value="Unassembled WGS sequence"/>
</dbReference>
<feature type="transmembrane region" description="Helical" evidence="1">
    <location>
        <begin position="18"/>
        <end position="43"/>
    </location>
</feature>